<comment type="caution">
    <text evidence="2">The sequence shown here is derived from an EMBL/GenBank/DDBJ whole genome shotgun (WGS) entry which is preliminary data.</text>
</comment>
<evidence type="ECO:0000256" key="1">
    <source>
        <dbReference type="SAM" id="MobiDB-lite"/>
    </source>
</evidence>
<organism evidence="2">
    <name type="scientific">Tanacetum cinerariifolium</name>
    <name type="common">Dalmatian daisy</name>
    <name type="synonym">Chrysanthemum cinerariifolium</name>
    <dbReference type="NCBI Taxonomy" id="118510"/>
    <lineage>
        <taxon>Eukaryota</taxon>
        <taxon>Viridiplantae</taxon>
        <taxon>Streptophyta</taxon>
        <taxon>Embryophyta</taxon>
        <taxon>Tracheophyta</taxon>
        <taxon>Spermatophyta</taxon>
        <taxon>Magnoliopsida</taxon>
        <taxon>eudicotyledons</taxon>
        <taxon>Gunneridae</taxon>
        <taxon>Pentapetalae</taxon>
        <taxon>asterids</taxon>
        <taxon>campanulids</taxon>
        <taxon>Asterales</taxon>
        <taxon>Asteraceae</taxon>
        <taxon>Asteroideae</taxon>
        <taxon>Anthemideae</taxon>
        <taxon>Anthemidinae</taxon>
        <taxon>Tanacetum</taxon>
    </lineage>
</organism>
<evidence type="ECO:0000313" key="2">
    <source>
        <dbReference type="EMBL" id="GFD51957.1"/>
    </source>
</evidence>
<dbReference type="EMBL" id="BKCJ011776359">
    <property type="protein sequence ID" value="GFD51957.1"/>
    <property type="molecule type" value="Genomic_DNA"/>
</dbReference>
<sequence length="110" mass="11888">VPAAARFGAGLCGAQAQQVAAHSERRQAGSGKILRHLHRRLGLVLGLGGQVAHGYACRPGPARWPAEPQRQHLEVPRPLDRRHPAAAKAATAAPPAHHDHWPRRYPARPL</sequence>
<feature type="non-terminal residue" evidence="2">
    <location>
        <position position="1"/>
    </location>
</feature>
<protein>
    <submittedName>
        <fullName evidence="2">Uncharacterized protein</fullName>
    </submittedName>
</protein>
<accession>A0A699WWR6</accession>
<feature type="non-terminal residue" evidence="2">
    <location>
        <position position="110"/>
    </location>
</feature>
<feature type="compositionally biased region" description="Basic and acidic residues" evidence="1">
    <location>
        <begin position="69"/>
        <end position="83"/>
    </location>
</feature>
<gene>
    <name evidence="2" type="ORF">Tci_923926</name>
</gene>
<name>A0A699WWR6_TANCI</name>
<feature type="compositionally biased region" description="Basic residues" evidence="1">
    <location>
        <begin position="100"/>
        <end position="110"/>
    </location>
</feature>
<dbReference type="AlphaFoldDB" id="A0A699WWR6"/>
<feature type="compositionally biased region" description="Low complexity" evidence="1">
    <location>
        <begin position="86"/>
        <end position="95"/>
    </location>
</feature>
<proteinExistence type="predicted"/>
<feature type="region of interest" description="Disordered" evidence="1">
    <location>
        <begin position="61"/>
        <end position="110"/>
    </location>
</feature>
<reference evidence="2" key="1">
    <citation type="journal article" date="2019" name="Sci. Rep.">
        <title>Draft genome of Tanacetum cinerariifolium, the natural source of mosquito coil.</title>
        <authorList>
            <person name="Yamashiro T."/>
            <person name="Shiraishi A."/>
            <person name="Satake H."/>
            <person name="Nakayama K."/>
        </authorList>
    </citation>
    <scope>NUCLEOTIDE SEQUENCE</scope>
</reference>